<dbReference type="InterPro" id="IPR029071">
    <property type="entry name" value="Ubiquitin-like_domsf"/>
</dbReference>
<comment type="caution">
    <text evidence="3">The sequence shown here is derived from an EMBL/GenBank/DDBJ whole genome shotgun (WGS) entry which is preliminary data.</text>
</comment>
<accession>A0A813I9P9</accession>
<evidence type="ECO:0000256" key="1">
    <source>
        <dbReference type="SAM" id="MobiDB-lite"/>
    </source>
</evidence>
<name>A0A813I9P9_POLGL</name>
<evidence type="ECO:0000259" key="2">
    <source>
        <dbReference type="PROSITE" id="PS50053"/>
    </source>
</evidence>
<evidence type="ECO:0000313" key="3">
    <source>
        <dbReference type="EMBL" id="CAE8647451.1"/>
    </source>
</evidence>
<organism evidence="3 4">
    <name type="scientific">Polarella glacialis</name>
    <name type="common">Dinoflagellate</name>
    <dbReference type="NCBI Taxonomy" id="89957"/>
    <lineage>
        <taxon>Eukaryota</taxon>
        <taxon>Sar</taxon>
        <taxon>Alveolata</taxon>
        <taxon>Dinophyceae</taxon>
        <taxon>Suessiales</taxon>
        <taxon>Suessiaceae</taxon>
        <taxon>Polarella</taxon>
    </lineage>
</organism>
<dbReference type="Pfam" id="PF13475">
    <property type="entry name" value="DUF4116"/>
    <property type="match status" value="1"/>
</dbReference>
<dbReference type="PROSITE" id="PS50053">
    <property type="entry name" value="UBIQUITIN_2"/>
    <property type="match status" value="1"/>
</dbReference>
<dbReference type="Pfam" id="PF00240">
    <property type="entry name" value="ubiquitin"/>
    <property type="match status" value="1"/>
</dbReference>
<dbReference type="Proteomes" id="UP000626109">
    <property type="component" value="Unassembled WGS sequence"/>
</dbReference>
<sequence>MSGSFDTDVRRAAAAAPTQMRTPTAAPAETTPSSPSSSSRSFSKSNASSDQQSQLFVCVNGLSGTICKVPACRDSTIAQVKRSIQEQLAIPESHQRLVLGCKVLDDFAFLSPSLLQNSSDANLPSLALTLVRRSDELVRLLQSIRQASGYQVRVLLWNAPPDFRADREVVLAALQQGGDVLQFAALPLQMDREVALAAVQQNGMALKYTGLALKADSSVVLAAVRRSGSALEFASETLRGERQ</sequence>
<reference evidence="3" key="1">
    <citation type="submission" date="2021-02" db="EMBL/GenBank/DDBJ databases">
        <authorList>
            <person name="Dougan E. K."/>
            <person name="Rhodes N."/>
            <person name="Thang M."/>
            <person name="Chan C."/>
        </authorList>
    </citation>
    <scope>NUCLEOTIDE SEQUENCE</scope>
</reference>
<feature type="region of interest" description="Disordered" evidence="1">
    <location>
        <begin position="1"/>
        <end position="47"/>
    </location>
</feature>
<feature type="compositionally biased region" description="Low complexity" evidence="1">
    <location>
        <begin position="22"/>
        <end position="47"/>
    </location>
</feature>
<dbReference type="Gene3D" id="3.10.20.90">
    <property type="entry name" value="Phosphatidylinositol 3-kinase Catalytic Subunit, Chain A, domain 1"/>
    <property type="match status" value="1"/>
</dbReference>
<dbReference type="AlphaFoldDB" id="A0A813I9P9"/>
<dbReference type="SUPFAM" id="SSF54236">
    <property type="entry name" value="Ubiquitin-like"/>
    <property type="match status" value="1"/>
</dbReference>
<proteinExistence type="predicted"/>
<protein>
    <recommendedName>
        <fullName evidence="2">Ubiquitin-like domain-containing protein</fullName>
    </recommendedName>
</protein>
<feature type="non-terminal residue" evidence="3">
    <location>
        <position position="1"/>
    </location>
</feature>
<feature type="domain" description="Ubiquitin-like" evidence="2">
    <location>
        <begin position="55"/>
        <end position="123"/>
    </location>
</feature>
<dbReference type="InterPro" id="IPR000626">
    <property type="entry name" value="Ubiquitin-like_dom"/>
</dbReference>
<dbReference type="EMBL" id="CAJNNW010005472">
    <property type="protein sequence ID" value="CAE8647451.1"/>
    <property type="molecule type" value="Genomic_DNA"/>
</dbReference>
<gene>
    <name evidence="3" type="ORF">PGLA2088_LOCUS5689</name>
</gene>
<dbReference type="CDD" id="cd17039">
    <property type="entry name" value="Ubl_ubiquitin_like"/>
    <property type="match status" value="1"/>
</dbReference>
<evidence type="ECO:0000313" key="4">
    <source>
        <dbReference type="Proteomes" id="UP000626109"/>
    </source>
</evidence>
<dbReference type="InterPro" id="IPR025197">
    <property type="entry name" value="DUF4116"/>
</dbReference>